<dbReference type="InterPro" id="IPR000086">
    <property type="entry name" value="NUDIX_hydrolase_dom"/>
</dbReference>
<evidence type="ECO:0000256" key="3">
    <source>
        <dbReference type="ARBA" id="ARBA00022457"/>
    </source>
</evidence>
<evidence type="ECO:0000256" key="9">
    <source>
        <dbReference type="ARBA" id="ARBA00023204"/>
    </source>
</evidence>
<evidence type="ECO:0000256" key="14">
    <source>
        <dbReference type="ARBA" id="ARBA00041592"/>
    </source>
</evidence>
<gene>
    <name evidence="18" type="ORF">QQ008_06805</name>
</gene>
<dbReference type="Proteomes" id="UP001172082">
    <property type="component" value="Unassembled WGS sequence"/>
</dbReference>
<keyword evidence="6" id="KW-0227">DNA damage</keyword>
<comment type="catalytic activity">
    <reaction evidence="10">
        <text>8-oxo-dGTP + H2O = 8-oxo-dGMP + diphosphate + H(+)</text>
        <dbReference type="Rhea" id="RHEA:31575"/>
        <dbReference type="ChEBI" id="CHEBI:15377"/>
        <dbReference type="ChEBI" id="CHEBI:15378"/>
        <dbReference type="ChEBI" id="CHEBI:33019"/>
        <dbReference type="ChEBI" id="CHEBI:63224"/>
        <dbReference type="ChEBI" id="CHEBI:77896"/>
        <dbReference type="EC" id="3.6.1.55"/>
    </reaction>
</comment>
<comment type="catalytic activity">
    <reaction evidence="11">
        <text>8-oxo-GTP + H2O = 8-oxo-GMP + diphosphate + H(+)</text>
        <dbReference type="Rhea" id="RHEA:67616"/>
        <dbReference type="ChEBI" id="CHEBI:15377"/>
        <dbReference type="ChEBI" id="CHEBI:15378"/>
        <dbReference type="ChEBI" id="CHEBI:33019"/>
        <dbReference type="ChEBI" id="CHEBI:143553"/>
        <dbReference type="ChEBI" id="CHEBI:145694"/>
    </reaction>
</comment>
<comment type="similarity">
    <text evidence="2">Belongs to the Nudix hydrolase family.</text>
</comment>
<evidence type="ECO:0000256" key="13">
    <source>
        <dbReference type="ARBA" id="ARBA00040794"/>
    </source>
</evidence>
<dbReference type="InterPro" id="IPR047127">
    <property type="entry name" value="MutT-like"/>
</dbReference>
<feature type="domain" description="Nudix hydrolase" evidence="17">
    <location>
        <begin position="3"/>
        <end position="130"/>
    </location>
</feature>
<evidence type="ECO:0000313" key="18">
    <source>
        <dbReference type="EMBL" id="MDN5201061.1"/>
    </source>
</evidence>
<dbReference type="InterPro" id="IPR020084">
    <property type="entry name" value="NUDIX_hydrolase_CS"/>
</dbReference>
<accession>A0ABT8KK24</accession>
<evidence type="ECO:0000256" key="5">
    <source>
        <dbReference type="ARBA" id="ARBA00022723"/>
    </source>
</evidence>
<keyword evidence="7" id="KW-0378">Hydrolase</keyword>
<dbReference type="PROSITE" id="PS00893">
    <property type="entry name" value="NUDIX_BOX"/>
    <property type="match status" value="1"/>
</dbReference>
<dbReference type="PANTHER" id="PTHR47707">
    <property type="entry name" value="8-OXO-DGTP DIPHOSPHATASE"/>
    <property type="match status" value="1"/>
</dbReference>
<evidence type="ECO:0000256" key="15">
    <source>
        <dbReference type="ARBA" id="ARBA00041979"/>
    </source>
</evidence>
<evidence type="ECO:0000256" key="12">
    <source>
        <dbReference type="ARBA" id="ARBA00038905"/>
    </source>
</evidence>
<keyword evidence="4" id="KW-0235">DNA replication</keyword>
<dbReference type="PROSITE" id="PS51462">
    <property type="entry name" value="NUDIX"/>
    <property type="match status" value="1"/>
</dbReference>
<dbReference type="PANTHER" id="PTHR47707:SF1">
    <property type="entry name" value="NUDIX HYDROLASE FAMILY PROTEIN"/>
    <property type="match status" value="1"/>
</dbReference>
<evidence type="ECO:0000256" key="1">
    <source>
        <dbReference type="ARBA" id="ARBA00001946"/>
    </source>
</evidence>
<dbReference type="Pfam" id="PF00293">
    <property type="entry name" value="NUDIX"/>
    <property type="match status" value="1"/>
</dbReference>
<proteinExistence type="inferred from homology"/>
<evidence type="ECO:0000256" key="11">
    <source>
        <dbReference type="ARBA" id="ARBA00036904"/>
    </source>
</evidence>
<evidence type="ECO:0000259" key="17">
    <source>
        <dbReference type="PROSITE" id="PS51462"/>
    </source>
</evidence>
<dbReference type="Gene3D" id="3.90.79.10">
    <property type="entry name" value="Nucleoside Triphosphate Pyrophosphohydrolase"/>
    <property type="match status" value="1"/>
</dbReference>
<reference evidence="18" key="1">
    <citation type="submission" date="2023-06" db="EMBL/GenBank/DDBJ databases">
        <title>Genomic of Parafulvivirga corallium.</title>
        <authorList>
            <person name="Wang G."/>
        </authorList>
    </citation>
    <scope>NUCLEOTIDE SEQUENCE</scope>
    <source>
        <strain evidence="18">BMA10</strain>
    </source>
</reference>
<evidence type="ECO:0000256" key="4">
    <source>
        <dbReference type="ARBA" id="ARBA00022705"/>
    </source>
</evidence>
<keyword evidence="19" id="KW-1185">Reference proteome</keyword>
<dbReference type="SUPFAM" id="SSF55811">
    <property type="entry name" value="Nudix"/>
    <property type="match status" value="1"/>
</dbReference>
<protein>
    <recommendedName>
        <fullName evidence="13">8-oxo-dGTP diphosphatase</fullName>
        <ecNumber evidence="12">3.6.1.55</ecNumber>
    </recommendedName>
    <alternativeName>
        <fullName evidence="16">7,8-dihydro-8-oxoguanine-triphosphatase</fullName>
    </alternativeName>
    <alternativeName>
        <fullName evidence="15">Mutator protein MutT</fullName>
    </alternativeName>
    <alternativeName>
        <fullName evidence="14">dGTP pyrophosphohydrolase</fullName>
    </alternativeName>
</protein>
<dbReference type="RefSeq" id="WP_346751089.1">
    <property type="nucleotide sequence ID" value="NZ_JAUJEA010000002.1"/>
</dbReference>
<evidence type="ECO:0000256" key="16">
    <source>
        <dbReference type="ARBA" id="ARBA00042798"/>
    </source>
</evidence>
<keyword evidence="9" id="KW-0234">DNA repair</keyword>
<keyword evidence="8" id="KW-0460">Magnesium</keyword>
<evidence type="ECO:0000256" key="2">
    <source>
        <dbReference type="ARBA" id="ARBA00005582"/>
    </source>
</evidence>
<organism evidence="18 19">
    <name type="scientific">Splendidivirga corallicola</name>
    <dbReference type="NCBI Taxonomy" id="3051826"/>
    <lineage>
        <taxon>Bacteria</taxon>
        <taxon>Pseudomonadati</taxon>
        <taxon>Bacteroidota</taxon>
        <taxon>Cytophagia</taxon>
        <taxon>Cytophagales</taxon>
        <taxon>Splendidivirgaceae</taxon>
        <taxon>Splendidivirga</taxon>
    </lineage>
</organism>
<name>A0ABT8KK24_9BACT</name>
<keyword evidence="3" id="KW-0515">Mutator protein</keyword>
<evidence type="ECO:0000256" key="7">
    <source>
        <dbReference type="ARBA" id="ARBA00022801"/>
    </source>
</evidence>
<comment type="caution">
    <text evidence="18">The sequence shown here is derived from an EMBL/GenBank/DDBJ whole genome shotgun (WGS) entry which is preliminary data.</text>
</comment>
<dbReference type="InterPro" id="IPR015797">
    <property type="entry name" value="NUDIX_hydrolase-like_dom_sf"/>
</dbReference>
<comment type="cofactor">
    <cofactor evidence="1">
        <name>Mg(2+)</name>
        <dbReference type="ChEBI" id="CHEBI:18420"/>
    </cofactor>
</comment>
<evidence type="ECO:0000256" key="10">
    <source>
        <dbReference type="ARBA" id="ARBA00035861"/>
    </source>
</evidence>
<evidence type="ECO:0000313" key="19">
    <source>
        <dbReference type="Proteomes" id="UP001172082"/>
    </source>
</evidence>
<dbReference type="EMBL" id="JAUJEA010000002">
    <property type="protein sequence ID" value="MDN5201061.1"/>
    <property type="molecule type" value="Genomic_DNA"/>
</dbReference>
<evidence type="ECO:0000256" key="6">
    <source>
        <dbReference type="ARBA" id="ARBA00022763"/>
    </source>
</evidence>
<keyword evidence="5" id="KW-0479">Metal-binding</keyword>
<sequence>MTKKIVDCAAFILLKEDQILIEKRELSKKTDPGKVAIPSGHVDPGENILGACRREMLEELNVKAKTLRYLTQELHDNGLYHERMHYFICTSWKGEIQSLEAEEVYWIGMKNIELLDLETDRRAISKLLKTRFLKINR</sequence>
<dbReference type="EC" id="3.6.1.55" evidence="12"/>
<evidence type="ECO:0000256" key="8">
    <source>
        <dbReference type="ARBA" id="ARBA00022842"/>
    </source>
</evidence>